<dbReference type="Proteomes" id="UP001187682">
    <property type="component" value="Unassembled WGS sequence"/>
</dbReference>
<dbReference type="Gene3D" id="1.20.1280.140">
    <property type="match status" value="1"/>
</dbReference>
<sequence length="172" mass="17727">MLPTRILGAVALAVAPVLADGAAIADALGTLSTASAELNNTVAEWSGDLFGALPIVGNSVELLAKTKDATSVAEESADLTQEETLMLAGSLQGLITDIDNTLSTLTAAKPKFDKLLFSPAILIDLKIQKKETDNFSAAVVAKVPAALQGVAQGMVDQVDALFDAAIDAFKLF</sequence>
<feature type="signal peptide" evidence="1">
    <location>
        <begin position="1"/>
        <end position="19"/>
    </location>
</feature>
<dbReference type="GO" id="GO:0005576">
    <property type="term" value="C:extracellular region"/>
    <property type="evidence" value="ECO:0007669"/>
    <property type="project" value="TreeGrafter"/>
</dbReference>
<protein>
    <recommendedName>
        <fullName evidence="4">Antigenic cell wall galactomannoprotein</fullName>
    </recommendedName>
</protein>
<evidence type="ECO:0000313" key="2">
    <source>
        <dbReference type="EMBL" id="SPO05474.1"/>
    </source>
</evidence>
<accession>A0AAE8SY49</accession>
<evidence type="ECO:0008006" key="4">
    <source>
        <dbReference type="Google" id="ProtNLM"/>
    </source>
</evidence>
<reference evidence="2" key="1">
    <citation type="submission" date="2018-03" db="EMBL/GenBank/DDBJ databases">
        <authorList>
            <person name="Guldener U."/>
        </authorList>
    </citation>
    <scope>NUCLEOTIDE SEQUENCE</scope>
</reference>
<feature type="chain" id="PRO_5042189755" description="Antigenic cell wall galactomannoprotein" evidence="1">
    <location>
        <begin position="20"/>
        <end position="172"/>
    </location>
</feature>
<proteinExistence type="predicted"/>
<comment type="caution">
    <text evidence="2">The sequence shown here is derived from an EMBL/GenBank/DDBJ whole genome shotgun (WGS) entry which is preliminary data.</text>
</comment>
<evidence type="ECO:0000313" key="3">
    <source>
        <dbReference type="Proteomes" id="UP001187682"/>
    </source>
</evidence>
<organism evidence="2 3">
    <name type="scientific">Cephalotrichum gorgonifer</name>
    <dbReference type="NCBI Taxonomy" id="2041049"/>
    <lineage>
        <taxon>Eukaryota</taxon>
        <taxon>Fungi</taxon>
        <taxon>Dikarya</taxon>
        <taxon>Ascomycota</taxon>
        <taxon>Pezizomycotina</taxon>
        <taxon>Sordariomycetes</taxon>
        <taxon>Hypocreomycetidae</taxon>
        <taxon>Microascales</taxon>
        <taxon>Microascaceae</taxon>
        <taxon>Cephalotrichum</taxon>
    </lineage>
</organism>
<evidence type="ECO:0000256" key="1">
    <source>
        <dbReference type="SAM" id="SignalP"/>
    </source>
</evidence>
<gene>
    <name evidence="2" type="ORF">DNG_08161</name>
</gene>
<keyword evidence="1" id="KW-0732">Signal</keyword>
<dbReference type="Pfam" id="PF12296">
    <property type="entry name" value="HsbA"/>
    <property type="match status" value="1"/>
</dbReference>
<keyword evidence="3" id="KW-1185">Reference proteome</keyword>
<dbReference type="AlphaFoldDB" id="A0AAE8SY49"/>
<dbReference type="PANTHER" id="PTHR38123">
    <property type="entry name" value="CELL WALL SERINE-THREONINE-RICH GALACTOMANNOPROTEIN MP1 (AFU_ORTHOLOGUE AFUA_4G03240)"/>
    <property type="match status" value="1"/>
</dbReference>
<dbReference type="InterPro" id="IPR021054">
    <property type="entry name" value="Cell_wall_mannoprotein_1"/>
</dbReference>
<dbReference type="EMBL" id="ONZQ02000013">
    <property type="protein sequence ID" value="SPO05474.1"/>
    <property type="molecule type" value="Genomic_DNA"/>
</dbReference>
<name>A0AAE8SY49_9PEZI</name>
<dbReference type="PANTHER" id="PTHR38123:SF4">
    <property type="entry name" value="CELL WALL GALACTOMANNOPROTEIN, PUTATIVE (AFU_ORTHOLOGUE AFUA_4G00870)-RELATED"/>
    <property type="match status" value="1"/>
</dbReference>